<comment type="function">
    <text evidence="2">Catalyzes the conversion of 7,8-dihydroneopterin triphosphate (H2NTP) to 6-carboxy-5,6,7,8-tetrahydropterin (CPH4) and acetaldehyde.</text>
</comment>
<proteinExistence type="inferred from homology"/>
<gene>
    <name evidence="12" type="ORF">GXW71_15490</name>
</gene>
<organism evidence="12 13">
    <name type="scientific">Plastoroseomonas hellenica</name>
    <dbReference type="NCBI Taxonomy" id="2687306"/>
    <lineage>
        <taxon>Bacteria</taxon>
        <taxon>Pseudomonadati</taxon>
        <taxon>Pseudomonadota</taxon>
        <taxon>Alphaproteobacteria</taxon>
        <taxon>Acetobacterales</taxon>
        <taxon>Acetobacteraceae</taxon>
        <taxon>Plastoroseomonas</taxon>
    </lineage>
</organism>
<comment type="similarity">
    <text evidence="4">Belongs to the PTPS family. QueD subfamily.</text>
</comment>
<accession>A0ABS5EZQ0</accession>
<dbReference type="PANTHER" id="PTHR12589">
    <property type="entry name" value="PYRUVOYL TETRAHYDROBIOPTERIN SYNTHASE"/>
    <property type="match status" value="1"/>
</dbReference>
<comment type="catalytic activity">
    <reaction evidence="11">
        <text>7,8-dihydroneopterin 3'-triphosphate + H2O = 6-carboxy-5,6,7,8-tetrahydropterin + triphosphate + acetaldehyde + 2 H(+)</text>
        <dbReference type="Rhea" id="RHEA:27966"/>
        <dbReference type="ChEBI" id="CHEBI:15343"/>
        <dbReference type="ChEBI" id="CHEBI:15377"/>
        <dbReference type="ChEBI" id="CHEBI:15378"/>
        <dbReference type="ChEBI" id="CHEBI:18036"/>
        <dbReference type="ChEBI" id="CHEBI:58462"/>
        <dbReference type="ChEBI" id="CHEBI:61032"/>
        <dbReference type="EC" id="4.1.2.50"/>
    </reaction>
</comment>
<keyword evidence="9" id="KW-0456">Lyase</keyword>
<comment type="caution">
    <text evidence="12">The sequence shown here is derived from an EMBL/GenBank/DDBJ whole genome shotgun (WGS) entry which is preliminary data.</text>
</comment>
<dbReference type="Proteomes" id="UP001196870">
    <property type="component" value="Unassembled WGS sequence"/>
</dbReference>
<evidence type="ECO:0000256" key="3">
    <source>
        <dbReference type="ARBA" id="ARBA00005061"/>
    </source>
</evidence>
<evidence type="ECO:0000313" key="13">
    <source>
        <dbReference type="Proteomes" id="UP001196870"/>
    </source>
</evidence>
<protein>
    <recommendedName>
        <fullName evidence="6">6-carboxy-5,6,7,8-tetrahydropterin synthase</fullName>
        <ecNumber evidence="5">4.1.2.50</ecNumber>
    </recommendedName>
    <alternativeName>
        <fullName evidence="10">Queuosine biosynthesis protein QueD</fullName>
    </alternativeName>
</protein>
<keyword evidence="8" id="KW-0862">Zinc</keyword>
<keyword evidence="7" id="KW-0479">Metal-binding</keyword>
<dbReference type="RefSeq" id="WP_211853430.1">
    <property type="nucleotide sequence ID" value="NZ_JAAGBB010000017.1"/>
</dbReference>
<dbReference type="SUPFAM" id="SSF55620">
    <property type="entry name" value="Tetrahydrobiopterin biosynthesis enzymes-like"/>
    <property type="match status" value="1"/>
</dbReference>
<evidence type="ECO:0000313" key="12">
    <source>
        <dbReference type="EMBL" id="MBR0665761.1"/>
    </source>
</evidence>
<evidence type="ECO:0000256" key="7">
    <source>
        <dbReference type="ARBA" id="ARBA00022723"/>
    </source>
</evidence>
<evidence type="ECO:0000256" key="2">
    <source>
        <dbReference type="ARBA" id="ARBA00002285"/>
    </source>
</evidence>
<evidence type="ECO:0000256" key="6">
    <source>
        <dbReference type="ARBA" id="ARBA00018141"/>
    </source>
</evidence>
<evidence type="ECO:0000256" key="4">
    <source>
        <dbReference type="ARBA" id="ARBA00008900"/>
    </source>
</evidence>
<dbReference type="Gene3D" id="3.30.479.10">
    <property type="entry name" value="6-pyruvoyl tetrahydropterin synthase/QueD"/>
    <property type="match status" value="1"/>
</dbReference>
<dbReference type="EMBL" id="JAAGBB010000017">
    <property type="protein sequence ID" value="MBR0665761.1"/>
    <property type="molecule type" value="Genomic_DNA"/>
</dbReference>
<comment type="cofactor">
    <cofactor evidence="1">
        <name>Zn(2+)</name>
        <dbReference type="ChEBI" id="CHEBI:29105"/>
    </cofactor>
</comment>
<sequence>MFSLTVVDHIMIAHSFRGAEFGPAQRLHGATFVVEAEFRAPRLDDLHLLIDIGLAKDELRKVLAGLDYRNLDAEPAFAGRNTTTEFLCLHIHGLLSQALASGAMGEGGKAVTGLKVLLRESHIAWAAFEGPVAGPTGPQV</sequence>
<comment type="pathway">
    <text evidence="3">Purine metabolism; 7-cyano-7-deazaguanine biosynthesis.</text>
</comment>
<evidence type="ECO:0000256" key="8">
    <source>
        <dbReference type="ARBA" id="ARBA00022833"/>
    </source>
</evidence>
<evidence type="ECO:0000256" key="9">
    <source>
        <dbReference type="ARBA" id="ARBA00023239"/>
    </source>
</evidence>
<name>A0ABS5EZQ0_9PROT</name>
<dbReference type="InterPro" id="IPR038418">
    <property type="entry name" value="6-PTP_synth/QueD_sf"/>
</dbReference>
<evidence type="ECO:0000256" key="5">
    <source>
        <dbReference type="ARBA" id="ARBA00012982"/>
    </source>
</evidence>
<dbReference type="InterPro" id="IPR007115">
    <property type="entry name" value="6-PTP_synth/QueD"/>
</dbReference>
<dbReference type="PANTHER" id="PTHR12589:SF7">
    <property type="entry name" value="6-PYRUVOYL TETRAHYDROBIOPTERIN SYNTHASE"/>
    <property type="match status" value="1"/>
</dbReference>
<dbReference type="Pfam" id="PF01242">
    <property type="entry name" value="PTPS"/>
    <property type="match status" value="1"/>
</dbReference>
<evidence type="ECO:0000256" key="11">
    <source>
        <dbReference type="ARBA" id="ARBA00048807"/>
    </source>
</evidence>
<evidence type="ECO:0000256" key="10">
    <source>
        <dbReference type="ARBA" id="ARBA00031449"/>
    </source>
</evidence>
<evidence type="ECO:0000256" key="1">
    <source>
        <dbReference type="ARBA" id="ARBA00001947"/>
    </source>
</evidence>
<keyword evidence="13" id="KW-1185">Reference proteome</keyword>
<dbReference type="EC" id="4.1.2.50" evidence="5"/>
<reference evidence="13" key="1">
    <citation type="journal article" date="2021" name="Syst. Appl. Microbiol.">
        <title>Roseomonas hellenica sp. nov., isolated from roots of wild-growing Alkanna tinctoria.</title>
        <authorList>
            <person name="Rat A."/>
            <person name="Naranjo H.D."/>
            <person name="Lebbe L."/>
            <person name="Cnockaert M."/>
            <person name="Krigas N."/>
            <person name="Grigoriadou K."/>
            <person name="Maloupa E."/>
            <person name="Willems A."/>
        </authorList>
    </citation>
    <scope>NUCLEOTIDE SEQUENCE [LARGE SCALE GENOMIC DNA]</scope>
    <source>
        <strain evidence="13">LMG 31523</strain>
    </source>
</reference>